<sequence length="52" mass="6068">MGEQRAESLHAKFYSTEQAYNNMRDKVQRMKVLQNHLLQVKPLSQSLVPAPR</sequence>
<evidence type="ECO:0000313" key="1">
    <source>
        <dbReference type="EnsemblMetazoa" id="Aqu2.1.04561_001"/>
    </source>
</evidence>
<reference evidence="1" key="1">
    <citation type="submission" date="2017-05" db="UniProtKB">
        <authorList>
            <consortium name="EnsemblMetazoa"/>
        </authorList>
    </citation>
    <scope>IDENTIFICATION</scope>
</reference>
<name>A0A1X7SR18_AMPQE</name>
<dbReference type="InParanoid" id="A0A1X7SR18"/>
<dbReference type="AlphaFoldDB" id="A0A1X7SR18"/>
<dbReference type="EnsemblMetazoa" id="Aqu2.1.04561_001">
    <property type="protein sequence ID" value="Aqu2.1.04561_001"/>
    <property type="gene ID" value="Aqu2.1.04561"/>
</dbReference>
<protein>
    <submittedName>
        <fullName evidence="1">Uncharacterized protein</fullName>
    </submittedName>
</protein>
<organism evidence="1">
    <name type="scientific">Amphimedon queenslandica</name>
    <name type="common">Sponge</name>
    <dbReference type="NCBI Taxonomy" id="400682"/>
    <lineage>
        <taxon>Eukaryota</taxon>
        <taxon>Metazoa</taxon>
        <taxon>Porifera</taxon>
        <taxon>Demospongiae</taxon>
        <taxon>Heteroscleromorpha</taxon>
        <taxon>Haplosclerida</taxon>
        <taxon>Niphatidae</taxon>
        <taxon>Amphimedon</taxon>
    </lineage>
</organism>
<accession>A0A1X7SR18</accession>
<proteinExistence type="predicted"/>